<dbReference type="Proteomes" id="UP000053815">
    <property type="component" value="Unassembled WGS sequence"/>
</dbReference>
<evidence type="ECO:0000256" key="1">
    <source>
        <dbReference type="PROSITE-ProRule" id="PRU00042"/>
    </source>
</evidence>
<keyword evidence="1" id="KW-0862">Zinc</keyword>
<accession>A0A0C9M095</accession>
<keyword evidence="1" id="KW-0863">Zinc-finger</keyword>
<feature type="domain" description="C2H2-type" evidence="3">
    <location>
        <begin position="56"/>
        <end position="84"/>
    </location>
</feature>
<reference evidence="4" key="1">
    <citation type="submission" date="2014-09" db="EMBL/GenBank/DDBJ databases">
        <title>Draft genome sequence of an oleaginous Mucoromycotina fungus Mucor ambiguus NBRC6742.</title>
        <authorList>
            <person name="Takeda I."/>
            <person name="Yamane N."/>
            <person name="Morita T."/>
            <person name="Tamano K."/>
            <person name="Machida M."/>
            <person name="Baker S."/>
            <person name="Koike H."/>
        </authorList>
    </citation>
    <scope>NUCLEOTIDE SEQUENCE</scope>
    <source>
        <strain evidence="4">NBRC 6742</strain>
    </source>
</reference>
<feature type="non-terminal residue" evidence="4">
    <location>
        <position position="1"/>
    </location>
</feature>
<sequence length="234" mass="25932">VIPYLTAPEKSREQKRKHKNSSSAADQKQYENMVTFKMTFQPSKFNGQRMACDVNTVCHECDRGYFNPSRLNKHLRDVHNVEPAENIRPTKRNRQVTTANWDGYASPLTCSTRISPFSPTVPASVTGPVSLTGIITSEEHPLASSGNADKAGIIVRVDANTFGDNEEGYVYLGDNCCESASDTEDDGDADEDNGQEAEIRNSIDNIMAEIQSEIDVGVEYIHYSICIRLVHLVA</sequence>
<dbReference type="PROSITE" id="PS00028">
    <property type="entry name" value="ZINC_FINGER_C2H2_1"/>
    <property type="match status" value="1"/>
</dbReference>
<protein>
    <recommendedName>
        <fullName evidence="3">C2H2-type domain-containing protein</fullName>
    </recommendedName>
</protein>
<keyword evidence="5" id="KW-1185">Reference proteome</keyword>
<dbReference type="InterPro" id="IPR013087">
    <property type="entry name" value="Znf_C2H2_type"/>
</dbReference>
<evidence type="ECO:0000313" key="4">
    <source>
        <dbReference type="EMBL" id="GAN01371.1"/>
    </source>
</evidence>
<evidence type="ECO:0000259" key="3">
    <source>
        <dbReference type="PROSITE" id="PS50157"/>
    </source>
</evidence>
<dbReference type="AlphaFoldDB" id="A0A0C9M095"/>
<keyword evidence="1" id="KW-0479">Metal-binding</keyword>
<feature type="region of interest" description="Disordered" evidence="2">
    <location>
        <begin position="1"/>
        <end position="28"/>
    </location>
</feature>
<evidence type="ECO:0000256" key="2">
    <source>
        <dbReference type="SAM" id="MobiDB-lite"/>
    </source>
</evidence>
<gene>
    <name evidence="4" type="ORF">MAM1_0007c00804</name>
</gene>
<dbReference type="PROSITE" id="PS50157">
    <property type="entry name" value="ZINC_FINGER_C2H2_2"/>
    <property type="match status" value="1"/>
</dbReference>
<organism evidence="4">
    <name type="scientific">Mucor ambiguus</name>
    <dbReference type="NCBI Taxonomy" id="91626"/>
    <lineage>
        <taxon>Eukaryota</taxon>
        <taxon>Fungi</taxon>
        <taxon>Fungi incertae sedis</taxon>
        <taxon>Mucoromycota</taxon>
        <taxon>Mucoromycotina</taxon>
        <taxon>Mucoromycetes</taxon>
        <taxon>Mucorales</taxon>
        <taxon>Mucorineae</taxon>
        <taxon>Mucoraceae</taxon>
        <taxon>Mucor</taxon>
    </lineage>
</organism>
<evidence type="ECO:0000313" key="5">
    <source>
        <dbReference type="Proteomes" id="UP000053815"/>
    </source>
</evidence>
<name>A0A0C9M095_9FUNG</name>
<proteinExistence type="predicted"/>
<dbReference type="GO" id="GO:0008270">
    <property type="term" value="F:zinc ion binding"/>
    <property type="evidence" value="ECO:0007669"/>
    <property type="project" value="UniProtKB-KW"/>
</dbReference>
<dbReference type="EMBL" id="DF836296">
    <property type="protein sequence ID" value="GAN01371.1"/>
    <property type="molecule type" value="Genomic_DNA"/>
</dbReference>